<reference evidence="5 6" key="1">
    <citation type="journal article" date="2011" name="J. Bacteriol.">
        <title>Genome sequence of Salinisphaera shabanensis, a gammaproteobacterium from the harsh, variable environment of the brine-seawater interface of the Shaban Deep in the Red Sea.</title>
        <authorList>
            <person name="Antunes A."/>
            <person name="Alam I."/>
            <person name="Bajic V.B."/>
            <person name="Stingl U."/>
        </authorList>
    </citation>
    <scope>NUCLEOTIDE SEQUENCE [LARGE SCALE GENOMIC DNA]</scope>
    <source>
        <strain evidence="5 6">E1L3A</strain>
    </source>
</reference>
<keyword evidence="2" id="KW-0547">Nucleotide-binding</keyword>
<keyword evidence="6" id="KW-1185">Reference proteome</keyword>
<dbReference type="GO" id="GO:0005829">
    <property type="term" value="C:cytosol"/>
    <property type="evidence" value="ECO:0007669"/>
    <property type="project" value="TreeGrafter"/>
</dbReference>
<dbReference type="PANTHER" id="PTHR42918">
    <property type="entry name" value="LYSYL-TRNA SYNTHETASE"/>
    <property type="match status" value="1"/>
</dbReference>
<feature type="domain" description="Aminoacyl-transfer RNA synthetases class-II family profile" evidence="4">
    <location>
        <begin position="16"/>
        <end position="312"/>
    </location>
</feature>
<dbReference type="GO" id="GO:0006430">
    <property type="term" value="P:lysyl-tRNA aminoacylation"/>
    <property type="evidence" value="ECO:0007669"/>
    <property type="project" value="InterPro"/>
</dbReference>
<dbReference type="Gene3D" id="3.30.930.10">
    <property type="entry name" value="Bira Bifunctional Protein, Domain 2"/>
    <property type="match status" value="1"/>
</dbReference>
<reference evidence="5 6" key="2">
    <citation type="journal article" date="2013" name="PLoS ONE">
        <title>INDIGO - INtegrated Data Warehouse of MIcrobial GenOmes with Examples from the Red Sea Extremophiles.</title>
        <authorList>
            <person name="Alam I."/>
            <person name="Antunes A."/>
            <person name="Kamau A.A."/>
            <person name="Ba Alawi W."/>
            <person name="Kalkatawi M."/>
            <person name="Stingl U."/>
            <person name="Bajic V.B."/>
        </authorList>
    </citation>
    <scope>NUCLEOTIDE SEQUENCE [LARGE SCALE GENOMIC DNA]</scope>
    <source>
        <strain evidence="5 6">E1L3A</strain>
    </source>
</reference>
<dbReference type="PRINTS" id="PR00982">
    <property type="entry name" value="TRNASYNTHLYS"/>
</dbReference>
<dbReference type="PANTHER" id="PTHR42918:SF6">
    <property type="entry name" value="ELONGATION FACTOR P--(R)-BETA-LYSINE LIGASE"/>
    <property type="match status" value="1"/>
</dbReference>
<sequence>MTDWRPRAKRATLERRARLLGDIRSFMARREVLEVSTPLIASAAPAERGLASMAVGVDGYLVPSPEHALKRLLAADMGAIYQLGPVFRAGEAGRWHNPEFWMLEWYRPQASMMDIVAETRDLVEAVAGVACAPVCEYRAVFESVTGIDPIESEGAVLADWARRRQLAPAQAADDDDRAFWLDLIMSLAVQPTLGRQGPVCVVDFPNDDAVLVASDSERAGIARRFEWFWQGVELANGAEELTDAAIARDRMQREQRLRTEAGVAQTGLDERLLNAMQAGMPASAGVALGVDRLLALICGFDGIGDALAFDWPRR</sequence>
<evidence type="ECO:0000256" key="3">
    <source>
        <dbReference type="ARBA" id="ARBA00022840"/>
    </source>
</evidence>
<dbReference type="eggNOG" id="COG2269">
    <property type="taxonomic scope" value="Bacteria"/>
</dbReference>
<dbReference type="GO" id="GO:0000049">
    <property type="term" value="F:tRNA binding"/>
    <property type="evidence" value="ECO:0007669"/>
    <property type="project" value="TreeGrafter"/>
</dbReference>
<name>U2EKV1_9GAMM</name>
<dbReference type="InterPro" id="IPR004364">
    <property type="entry name" value="Aa-tRNA-synt_II"/>
</dbReference>
<keyword evidence="3" id="KW-0067">ATP-binding</keyword>
<dbReference type="STRING" id="1033802.SSPSH_002175"/>
<dbReference type="GO" id="GO:0004824">
    <property type="term" value="F:lysine-tRNA ligase activity"/>
    <property type="evidence" value="ECO:0007669"/>
    <property type="project" value="UniProtKB-EC"/>
</dbReference>
<evidence type="ECO:0000313" key="5">
    <source>
        <dbReference type="EMBL" id="ERJ18882.1"/>
    </source>
</evidence>
<organism evidence="5 6">
    <name type="scientific">Salinisphaera shabanensis E1L3A</name>
    <dbReference type="NCBI Taxonomy" id="1033802"/>
    <lineage>
        <taxon>Bacteria</taxon>
        <taxon>Pseudomonadati</taxon>
        <taxon>Pseudomonadota</taxon>
        <taxon>Gammaproteobacteria</taxon>
        <taxon>Salinisphaerales</taxon>
        <taxon>Salinisphaeraceae</taxon>
        <taxon>Salinisphaera</taxon>
    </lineage>
</organism>
<dbReference type="Proteomes" id="UP000006242">
    <property type="component" value="Unassembled WGS sequence"/>
</dbReference>
<dbReference type="SUPFAM" id="SSF55681">
    <property type="entry name" value="Class II aaRS and biotin synthetases"/>
    <property type="match status" value="1"/>
</dbReference>
<evidence type="ECO:0000256" key="2">
    <source>
        <dbReference type="ARBA" id="ARBA00022741"/>
    </source>
</evidence>
<protein>
    <submittedName>
        <fullName evidence="5">Lysyl-tRNA synthetase protein</fullName>
        <ecNumber evidence="5">6.1.1.6</ecNumber>
    </submittedName>
</protein>
<dbReference type="EMBL" id="AFNV02000014">
    <property type="protein sequence ID" value="ERJ18882.1"/>
    <property type="molecule type" value="Genomic_DNA"/>
</dbReference>
<proteinExistence type="predicted"/>
<dbReference type="OrthoDB" id="9802326at2"/>
<keyword evidence="1 5" id="KW-0436">Ligase</keyword>
<dbReference type="Pfam" id="PF00152">
    <property type="entry name" value="tRNA-synt_2"/>
    <property type="match status" value="1"/>
</dbReference>
<dbReference type="InterPro" id="IPR018149">
    <property type="entry name" value="Lys-tRNA-synth_II_C"/>
</dbReference>
<dbReference type="InterPro" id="IPR006195">
    <property type="entry name" value="aa-tRNA-synth_II"/>
</dbReference>
<dbReference type="RefSeq" id="WP_006912524.1">
    <property type="nucleotide sequence ID" value="NZ_AFNV02000014.1"/>
</dbReference>
<dbReference type="InterPro" id="IPR004525">
    <property type="entry name" value="EpmA"/>
</dbReference>
<dbReference type="AlphaFoldDB" id="U2EKV1"/>
<dbReference type="PROSITE" id="PS50862">
    <property type="entry name" value="AA_TRNA_LIGASE_II"/>
    <property type="match status" value="1"/>
</dbReference>
<dbReference type="GO" id="GO:0005524">
    <property type="term" value="F:ATP binding"/>
    <property type="evidence" value="ECO:0007669"/>
    <property type="project" value="UniProtKB-KW"/>
</dbReference>
<dbReference type="NCBIfam" id="TIGR00462">
    <property type="entry name" value="genX"/>
    <property type="match status" value="1"/>
</dbReference>
<dbReference type="InterPro" id="IPR045864">
    <property type="entry name" value="aa-tRNA-synth_II/BPL/LPL"/>
</dbReference>
<accession>U2EKV1</accession>
<evidence type="ECO:0000256" key="1">
    <source>
        <dbReference type="ARBA" id="ARBA00022598"/>
    </source>
</evidence>
<dbReference type="NCBIfam" id="NF006828">
    <property type="entry name" value="PRK09350.1"/>
    <property type="match status" value="1"/>
</dbReference>
<dbReference type="EC" id="6.1.1.6" evidence="5"/>
<evidence type="ECO:0000313" key="6">
    <source>
        <dbReference type="Proteomes" id="UP000006242"/>
    </source>
</evidence>
<gene>
    <name evidence="5" type="primary">lysS</name>
    <name evidence="5" type="ORF">SSPSH_002175</name>
</gene>
<evidence type="ECO:0000259" key="4">
    <source>
        <dbReference type="PROSITE" id="PS50862"/>
    </source>
</evidence>
<comment type="caution">
    <text evidence="5">The sequence shown here is derived from an EMBL/GenBank/DDBJ whole genome shotgun (WGS) entry which is preliminary data.</text>
</comment>